<dbReference type="AlphaFoldDB" id="A0A382B6D7"/>
<organism evidence="1">
    <name type="scientific">marine metagenome</name>
    <dbReference type="NCBI Taxonomy" id="408172"/>
    <lineage>
        <taxon>unclassified sequences</taxon>
        <taxon>metagenomes</taxon>
        <taxon>ecological metagenomes</taxon>
    </lineage>
</organism>
<proteinExistence type="predicted"/>
<gene>
    <name evidence="1" type="ORF">METZ01_LOCUS162172</name>
</gene>
<accession>A0A382B6D7</accession>
<dbReference type="Gene3D" id="2.120.10.80">
    <property type="entry name" value="Kelch-type beta propeller"/>
    <property type="match status" value="1"/>
</dbReference>
<protein>
    <recommendedName>
        <fullName evidence="2">Galactose oxidase-like Early set domain-containing protein</fullName>
    </recommendedName>
</protein>
<dbReference type="InterPro" id="IPR015915">
    <property type="entry name" value="Kelch-typ_b-propeller"/>
</dbReference>
<evidence type="ECO:0000313" key="1">
    <source>
        <dbReference type="EMBL" id="SVB09318.1"/>
    </source>
</evidence>
<dbReference type="EMBL" id="UINC01028402">
    <property type="protein sequence ID" value="SVB09318.1"/>
    <property type="molecule type" value="Genomic_DNA"/>
</dbReference>
<name>A0A382B6D7_9ZZZZ</name>
<feature type="non-terminal residue" evidence="1">
    <location>
        <position position="192"/>
    </location>
</feature>
<reference evidence="1" key="1">
    <citation type="submission" date="2018-05" db="EMBL/GenBank/DDBJ databases">
        <authorList>
            <person name="Lanie J.A."/>
            <person name="Ng W.-L."/>
            <person name="Kazmierczak K.M."/>
            <person name="Andrzejewski T.M."/>
            <person name="Davidsen T.M."/>
            <person name="Wayne K.J."/>
            <person name="Tettelin H."/>
            <person name="Glass J.I."/>
            <person name="Rusch D."/>
            <person name="Podicherti R."/>
            <person name="Tsui H.-C.T."/>
            <person name="Winkler M.E."/>
        </authorList>
    </citation>
    <scope>NUCLEOTIDE SEQUENCE</scope>
</reference>
<sequence length="192" mass="21836">MDAPQDLGPADYRWQHVTDTPGFSGRDGVGALIFKDRMFLLGGWNPTVPEYYPRACVNDVWSSDNGEQWILEKENTFNSTPFFALGNDWEGTHTAGYVVYENKMWIVGGDPLQGHYQPDVWNSQDGRDWHFVNPGAPVPWSPRCLHHTFVLDGKIWVLGGQTLPQFAPSPEAFYQDLWCTEDGLHWTEVSMS</sequence>
<evidence type="ECO:0008006" key="2">
    <source>
        <dbReference type="Google" id="ProtNLM"/>
    </source>
</evidence>
<dbReference type="SUPFAM" id="SSF117281">
    <property type="entry name" value="Kelch motif"/>
    <property type="match status" value="1"/>
</dbReference>